<protein>
    <recommendedName>
        <fullName evidence="3">Viral late gene transcription factor 3 zinc ribbon domain-containing protein</fullName>
    </recommendedName>
</protein>
<feature type="coiled-coil region" evidence="1">
    <location>
        <begin position="96"/>
        <end position="123"/>
    </location>
</feature>
<dbReference type="InterPro" id="IPR007031">
    <property type="entry name" value="Poxvirus_VLTF3"/>
</dbReference>
<dbReference type="EMBL" id="MN740285">
    <property type="protein sequence ID" value="QHT97944.1"/>
    <property type="molecule type" value="Genomic_DNA"/>
</dbReference>
<dbReference type="GO" id="GO:0046782">
    <property type="term" value="P:regulation of viral transcription"/>
    <property type="evidence" value="ECO:0007669"/>
    <property type="project" value="InterPro"/>
</dbReference>
<reference evidence="2" key="1">
    <citation type="journal article" date="2020" name="Nature">
        <title>Giant virus diversity and host interactions through global metagenomics.</title>
        <authorList>
            <person name="Schulz F."/>
            <person name="Roux S."/>
            <person name="Paez-Espino D."/>
            <person name="Jungbluth S."/>
            <person name="Walsh D.A."/>
            <person name="Denef V.J."/>
            <person name="McMahon K.D."/>
            <person name="Konstantinidis K.T."/>
            <person name="Eloe-Fadrosh E.A."/>
            <person name="Kyrpides N.C."/>
            <person name="Woyke T."/>
        </authorList>
    </citation>
    <scope>NUCLEOTIDE SEQUENCE</scope>
    <source>
        <strain evidence="2">GVMAG-M-3300025572-1</strain>
    </source>
</reference>
<keyword evidence="1" id="KW-0175">Coiled coil</keyword>
<accession>A0A6C0IX87</accession>
<evidence type="ECO:0008006" key="3">
    <source>
        <dbReference type="Google" id="ProtNLM"/>
    </source>
</evidence>
<organism evidence="2">
    <name type="scientific">viral metagenome</name>
    <dbReference type="NCBI Taxonomy" id="1070528"/>
    <lineage>
        <taxon>unclassified sequences</taxon>
        <taxon>metagenomes</taxon>
        <taxon>organismal metagenomes</taxon>
    </lineage>
</organism>
<dbReference type="AlphaFoldDB" id="A0A6C0IX87"/>
<proteinExistence type="predicted"/>
<evidence type="ECO:0000256" key="1">
    <source>
        <dbReference type="SAM" id="Coils"/>
    </source>
</evidence>
<sequence>MKRQFAFLGGEKNVLNSARLRKMLSSSSTSEAGNLNSYPIGWLSRSRGRSLLERVSVRRSLLPQADQKNAISFSSTGNYDEETDIYEIHRYVLEQFQNQAKEVPRLTKEINELKAKLESGQLRVVDVKLIQSMIDKLQKEIQTRISEEKRKEYLERVSPILEEWDLLREKEGPYFKFGEEKKFSPAKLTLIRSFIQVATEYSPLDLTLKPIQASGVCPYCRKPFENEDGKIVCYECGFYQDSLTYEAEFSDLPRINGSSNNNYVNRETFLKALCCYQGKQKVDFPAELWVKFDDYCAFNHIQKSGLNYERTRPIFKSIGYSGFFDDINLFLFMHPEIRKKLPDIGEYESLIIQDYDQFTQKYAEIKGDERDSALNAWYLLYILCRRRGIPCNRCDLKMPDTPAIRISNDNIARKVFEALGWTFEDTI</sequence>
<name>A0A6C0IX87_9ZZZZ</name>
<dbReference type="Pfam" id="PF04947">
    <property type="entry name" value="Pox_VLTF3"/>
    <property type="match status" value="1"/>
</dbReference>
<evidence type="ECO:0000313" key="2">
    <source>
        <dbReference type="EMBL" id="QHT97944.1"/>
    </source>
</evidence>